<feature type="transmembrane region" description="Helical" evidence="7">
    <location>
        <begin position="6"/>
        <end position="25"/>
    </location>
</feature>
<evidence type="ECO:0000256" key="6">
    <source>
        <dbReference type="ARBA" id="ARBA00023136"/>
    </source>
</evidence>
<dbReference type="AlphaFoldDB" id="A0A6I3KG52"/>
<evidence type="ECO:0000313" key="9">
    <source>
        <dbReference type="Proteomes" id="UP000440694"/>
    </source>
</evidence>
<reference evidence="8 9" key="1">
    <citation type="submission" date="2019-11" db="EMBL/GenBank/DDBJ databases">
        <title>Identification of a novel strain.</title>
        <authorList>
            <person name="Xu Q."/>
            <person name="Wang G."/>
        </authorList>
    </citation>
    <scope>NUCLEOTIDE SEQUENCE [LARGE SCALE GENOMIC DNA]</scope>
    <source>
        <strain evidence="9">xq</strain>
    </source>
</reference>
<keyword evidence="3" id="KW-1003">Cell membrane</keyword>
<keyword evidence="6 7" id="KW-0472">Membrane</keyword>
<keyword evidence="9" id="KW-1185">Reference proteome</keyword>
<dbReference type="Pfam" id="PF04226">
    <property type="entry name" value="Transgly_assoc"/>
    <property type="match status" value="1"/>
</dbReference>
<evidence type="ECO:0000256" key="4">
    <source>
        <dbReference type="ARBA" id="ARBA00022692"/>
    </source>
</evidence>
<name>A0A6I3KG52_9HYPH</name>
<dbReference type="GO" id="GO:0005886">
    <property type="term" value="C:plasma membrane"/>
    <property type="evidence" value="ECO:0007669"/>
    <property type="project" value="UniProtKB-SubCell"/>
</dbReference>
<evidence type="ECO:0000256" key="3">
    <source>
        <dbReference type="ARBA" id="ARBA00022475"/>
    </source>
</evidence>
<accession>A0A6I3KG52</accession>
<evidence type="ECO:0000256" key="5">
    <source>
        <dbReference type="ARBA" id="ARBA00022989"/>
    </source>
</evidence>
<evidence type="ECO:0000313" key="8">
    <source>
        <dbReference type="EMBL" id="MTD93363.1"/>
    </source>
</evidence>
<feature type="transmembrane region" description="Helical" evidence="7">
    <location>
        <begin position="32"/>
        <end position="50"/>
    </location>
</feature>
<evidence type="ECO:0000256" key="1">
    <source>
        <dbReference type="ARBA" id="ARBA00004651"/>
    </source>
</evidence>
<dbReference type="InterPro" id="IPR007341">
    <property type="entry name" value="Transgly_assoc"/>
</dbReference>
<dbReference type="Proteomes" id="UP000440694">
    <property type="component" value="Unassembled WGS sequence"/>
</dbReference>
<protein>
    <submittedName>
        <fullName evidence="8">GlsB/YeaQ/YmgE family stress response membrane protein</fullName>
    </submittedName>
</protein>
<dbReference type="PANTHER" id="PTHR33884:SF3">
    <property type="entry name" value="UPF0410 PROTEIN YMGE"/>
    <property type="match status" value="1"/>
</dbReference>
<gene>
    <name evidence="8" type="ORF">GIW81_03315</name>
</gene>
<keyword evidence="4 7" id="KW-0812">Transmembrane</keyword>
<dbReference type="RefSeq" id="WP_154737910.1">
    <property type="nucleotide sequence ID" value="NZ_WMBQ01000001.1"/>
</dbReference>
<dbReference type="PANTHER" id="PTHR33884">
    <property type="entry name" value="UPF0410 PROTEIN YMGE"/>
    <property type="match status" value="1"/>
</dbReference>
<sequence length="85" mass="8766">MPGLESLIILLIVGAIAGWLAGVIVKGYGFGLIGNIVVGIVGAFIGNWLFPQLGFAMDYPIGAIISATLGAVLLLFVIGLIRRVA</sequence>
<dbReference type="EMBL" id="WMBQ01000001">
    <property type="protein sequence ID" value="MTD93363.1"/>
    <property type="molecule type" value="Genomic_DNA"/>
</dbReference>
<evidence type="ECO:0000256" key="7">
    <source>
        <dbReference type="SAM" id="Phobius"/>
    </source>
</evidence>
<feature type="transmembrane region" description="Helical" evidence="7">
    <location>
        <begin position="62"/>
        <end position="81"/>
    </location>
</feature>
<organism evidence="8 9">
    <name type="scientific">Hyphomicrobium album</name>
    <dbReference type="NCBI Taxonomy" id="2665159"/>
    <lineage>
        <taxon>Bacteria</taxon>
        <taxon>Pseudomonadati</taxon>
        <taxon>Pseudomonadota</taxon>
        <taxon>Alphaproteobacteria</taxon>
        <taxon>Hyphomicrobiales</taxon>
        <taxon>Hyphomicrobiaceae</taxon>
        <taxon>Hyphomicrobium</taxon>
    </lineage>
</organism>
<comment type="caution">
    <text evidence="8">The sequence shown here is derived from an EMBL/GenBank/DDBJ whole genome shotgun (WGS) entry which is preliminary data.</text>
</comment>
<proteinExistence type="inferred from homology"/>
<comment type="similarity">
    <text evidence="2">Belongs to the UPF0410 family.</text>
</comment>
<comment type="subcellular location">
    <subcellularLocation>
        <location evidence="1">Cell membrane</location>
        <topology evidence="1">Multi-pass membrane protein</topology>
    </subcellularLocation>
</comment>
<keyword evidence="5 7" id="KW-1133">Transmembrane helix</keyword>
<evidence type="ECO:0000256" key="2">
    <source>
        <dbReference type="ARBA" id="ARBA00011006"/>
    </source>
</evidence>